<dbReference type="SUPFAM" id="SSF57716">
    <property type="entry name" value="Glucocorticoid receptor-like (DNA-binding domain)"/>
    <property type="match status" value="1"/>
</dbReference>
<protein>
    <submittedName>
        <fullName evidence="10">Uncharacterized protein LOC111105504</fullName>
    </submittedName>
</protein>
<dbReference type="InterPro" id="IPR006612">
    <property type="entry name" value="THAP_Znf"/>
</dbReference>
<evidence type="ECO:0000256" key="6">
    <source>
        <dbReference type="PROSITE-ProRule" id="PRU00309"/>
    </source>
</evidence>
<evidence type="ECO:0000256" key="7">
    <source>
        <dbReference type="SAM" id="MobiDB-lite"/>
    </source>
</evidence>
<sequence length="497" mass="57373">MVHTCVVHGCRSRSDDPVKRKFFTIPAVRVTEGDRTKELSKQRRMLWIARIYRKDFEPSKYSKVCSDHFISGDKADLYDLTNPDWAPSLMMTEGRETADNFGMKVERHERLKKRRESKKVQEVPSVPNSDNADQVCHEYTEPSKVCAFFYNGRLDCEKTVEEKNEEQQEFLGKVKEECQRLICENSSLKTQIENWSFDISSFEGNDRKVCYYTGLPSFITLAALFDFIQPYILDSSRSPVTKFQKFMLVLMRLRLNVPVQDLAYRFQIGTSTVSRIFLTTLHVLYVRLKDLIYWPNREELQKTMPMEFRKYFGVKVAVVIDCFEIFIQRPSNLLARASTWSSYKHNNTVKYLIGITPQGSISFISDAWGGRTSDKYITEHSGFLNRLLPGDIVLADRGFDIQESVGLMCAEVKIPNFTKGKSQLSAREIENTRKIAHVRIHVERVIGLLRNKYQIVSDTMPVDFLVTSEENQVPVVDKIVTVCCGLTNLCQSVIPFN</sequence>
<dbReference type="AlphaFoldDB" id="A0A8B8AYZ4"/>
<organism evidence="9 10">
    <name type="scientific">Crassostrea virginica</name>
    <name type="common">Eastern oyster</name>
    <dbReference type="NCBI Taxonomy" id="6565"/>
    <lineage>
        <taxon>Eukaryota</taxon>
        <taxon>Metazoa</taxon>
        <taxon>Spiralia</taxon>
        <taxon>Lophotrochozoa</taxon>
        <taxon>Mollusca</taxon>
        <taxon>Bivalvia</taxon>
        <taxon>Autobranchia</taxon>
        <taxon>Pteriomorphia</taxon>
        <taxon>Ostreida</taxon>
        <taxon>Ostreoidea</taxon>
        <taxon>Ostreidae</taxon>
        <taxon>Crassostrea</taxon>
    </lineage>
</organism>
<evidence type="ECO:0000313" key="10">
    <source>
        <dbReference type="RefSeq" id="XP_022295544.1"/>
    </source>
</evidence>
<evidence type="ECO:0000256" key="1">
    <source>
        <dbReference type="ARBA" id="ARBA00001968"/>
    </source>
</evidence>
<dbReference type="PROSITE" id="PS50950">
    <property type="entry name" value="ZF_THAP"/>
    <property type="match status" value="1"/>
</dbReference>
<gene>
    <name evidence="10" type="primary">LOC111105504</name>
</gene>
<dbReference type="GO" id="GO:0003677">
    <property type="term" value="F:DNA binding"/>
    <property type="evidence" value="ECO:0007669"/>
    <property type="project" value="UniProtKB-UniRule"/>
</dbReference>
<dbReference type="SMART" id="SM00980">
    <property type="entry name" value="THAP"/>
    <property type="match status" value="1"/>
</dbReference>
<dbReference type="Proteomes" id="UP000694844">
    <property type="component" value="Chromosome 7"/>
</dbReference>
<dbReference type="RefSeq" id="XP_022295544.1">
    <property type="nucleotide sequence ID" value="XM_022439836.1"/>
</dbReference>
<keyword evidence="9" id="KW-1185">Reference proteome</keyword>
<dbReference type="InterPro" id="IPR027806">
    <property type="entry name" value="HARBI1_dom"/>
</dbReference>
<evidence type="ECO:0000256" key="5">
    <source>
        <dbReference type="ARBA" id="ARBA00023125"/>
    </source>
</evidence>
<comment type="cofactor">
    <cofactor evidence="1">
        <name>a divalent metal cation</name>
        <dbReference type="ChEBI" id="CHEBI:60240"/>
    </cofactor>
</comment>
<keyword evidence="5 6" id="KW-0238">DNA-binding</keyword>
<evidence type="ECO:0000256" key="4">
    <source>
        <dbReference type="ARBA" id="ARBA00022833"/>
    </source>
</evidence>
<dbReference type="Pfam" id="PF13359">
    <property type="entry name" value="DDE_Tnp_4"/>
    <property type="match status" value="1"/>
</dbReference>
<dbReference type="GeneID" id="111105504"/>
<keyword evidence="4" id="KW-0862">Zinc</keyword>
<evidence type="ECO:0000259" key="8">
    <source>
        <dbReference type="PROSITE" id="PS50950"/>
    </source>
</evidence>
<feature type="domain" description="THAP-type" evidence="8">
    <location>
        <begin position="1"/>
        <end position="90"/>
    </location>
</feature>
<accession>A0A8B8AYZ4</accession>
<evidence type="ECO:0000256" key="2">
    <source>
        <dbReference type="ARBA" id="ARBA00022723"/>
    </source>
</evidence>
<evidence type="ECO:0000256" key="3">
    <source>
        <dbReference type="ARBA" id="ARBA00022771"/>
    </source>
</evidence>
<dbReference type="Pfam" id="PF05485">
    <property type="entry name" value="THAP"/>
    <property type="match status" value="1"/>
</dbReference>
<evidence type="ECO:0000313" key="9">
    <source>
        <dbReference type="Proteomes" id="UP000694844"/>
    </source>
</evidence>
<dbReference type="Pfam" id="PF13613">
    <property type="entry name" value="HTH_Tnp_4"/>
    <property type="match status" value="1"/>
</dbReference>
<proteinExistence type="predicted"/>
<dbReference type="PANTHER" id="PTHR23080">
    <property type="entry name" value="THAP DOMAIN PROTEIN"/>
    <property type="match status" value="1"/>
</dbReference>
<dbReference type="GO" id="GO:0008270">
    <property type="term" value="F:zinc ion binding"/>
    <property type="evidence" value="ECO:0007669"/>
    <property type="project" value="UniProtKB-KW"/>
</dbReference>
<keyword evidence="3 6" id="KW-0863">Zinc-finger</keyword>
<reference evidence="10" key="1">
    <citation type="submission" date="2025-08" db="UniProtKB">
        <authorList>
            <consortium name="RefSeq"/>
        </authorList>
    </citation>
    <scope>IDENTIFICATION</scope>
    <source>
        <tissue evidence="10">Whole sample</tissue>
    </source>
</reference>
<keyword evidence="2" id="KW-0479">Metal-binding</keyword>
<dbReference type="OrthoDB" id="7331812at2759"/>
<dbReference type="InterPro" id="IPR027805">
    <property type="entry name" value="Transposase_HTH_dom"/>
</dbReference>
<name>A0A8B8AYZ4_CRAVI</name>
<feature type="region of interest" description="Disordered" evidence="7">
    <location>
        <begin position="112"/>
        <end position="131"/>
    </location>
</feature>
<dbReference type="KEGG" id="cvn:111105504"/>